<sequence length="581" mass="62938">MSARLWLIAPMMAASAVQAAPAYDGAYDGMVSSSRYIRSYDGTRMAVTIYRPTSAGQVESRRLPVVVTQGRSDLRPATMASVRYFVTHGYVWVAQDRRGTGASFGVQTGFVNAADARDGKAVIEWSAAQPFATGKAVTWGCSNQGAWQYLALKFRPKGLVAIAPACSSAQFFDHGITLGGIPMLSIANQPYAGECKRPAGGARPVSDSEAARAQPVKEEPHPVDEDKDGALLAQARAGQACGSGLMGQYWRNMPRDGWNAFAKYRPGIEDTILTSAVHTPPKGVHVLQVGGWYDAAVAGQLESQRLWGGRLVMGPWVHGNRALPGMTQPNDTVVPDAEMLAWFDHYAKGKGTVRSEVLYYTHNAPAGHEWRRAAHWLAIPSRKQALYLGEDALSGAPSKAGPVLLDKPEAKLFDGQYAPLRRQWGGDMAGFNASASVHSGPVAAHDTEITGTPRAHLWISADRADANIYAVLEDVGPDGRASYISDGRLRASWRTVNKAPWGPSQQLWHRGYAQDLKPLQLGVPVAMDFDFFPISYVLKSGHRLRLAVTASIGEAYQAVDQGKVTLYRDRSSIELPVVARK</sequence>
<accession>A0A7W6CIY5</accession>
<dbReference type="NCBIfam" id="TIGR00976">
    <property type="entry name" value="CocE_NonD"/>
    <property type="match status" value="1"/>
</dbReference>
<feature type="region of interest" description="Disordered" evidence="2">
    <location>
        <begin position="196"/>
        <end position="225"/>
    </location>
</feature>
<dbReference type="InterPro" id="IPR029058">
    <property type="entry name" value="AB_hydrolase_fold"/>
</dbReference>
<dbReference type="SUPFAM" id="SSF53474">
    <property type="entry name" value="alpha/beta-Hydrolases"/>
    <property type="match status" value="1"/>
</dbReference>
<dbReference type="InterPro" id="IPR013736">
    <property type="entry name" value="Xaa-Pro_dipept_C"/>
</dbReference>
<dbReference type="InterPro" id="IPR000383">
    <property type="entry name" value="Xaa-Pro-like_dom"/>
</dbReference>
<dbReference type="EMBL" id="JACIDX010000022">
    <property type="protein sequence ID" value="MBB3957344.1"/>
    <property type="molecule type" value="Genomic_DNA"/>
</dbReference>
<comment type="caution">
    <text evidence="5">The sequence shown here is derived from an EMBL/GenBank/DDBJ whole genome shotgun (WGS) entry which is preliminary data.</text>
</comment>
<dbReference type="Proteomes" id="UP000548867">
    <property type="component" value="Unassembled WGS sequence"/>
</dbReference>
<dbReference type="Gene3D" id="3.40.50.1820">
    <property type="entry name" value="alpha/beta hydrolase"/>
    <property type="match status" value="2"/>
</dbReference>
<dbReference type="InterPro" id="IPR008979">
    <property type="entry name" value="Galactose-bd-like_sf"/>
</dbReference>
<feature type="signal peptide" evidence="3">
    <location>
        <begin position="1"/>
        <end position="19"/>
    </location>
</feature>
<dbReference type="SUPFAM" id="SSF49785">
    <property type="entry name" value="Galactose-binding domain-like"/>
    <property type="match status" value="1"/>
</dbReference>
<evidence type="ECO:0000256" key="3">
    <source>
        <dbReference type="SAM" id="SignalP"/>
    </source>
</evidence>
<evidence type="ECO:0000256" key="1">
    <source>
        <dbReference type="ARBA" id="ARBA00022801"/>
    </source>
</evidence>
<evidence type="ECO:0000313" key="6">
    <source>
        <dbReference type="Proteomes" id="UP000548867"/>
    </source>
</evidence>
<protein>
    <recommendedName>
        <fullName evidence="4">Xaa-Pro dipeptidyl-peptidase C-terminal domain-containing protein</fullName>
    </recommendedName>
</protein>
<dbReference type="Pfam" id="PF08530">
    <property type="entry name" value="PepX_C"/>
    <property type="match status" value="1"/>
</dbReference>
<feature type="domain" description="Xaa-Pro dipeptidyl-peptidase C-terminal" evidence="4">
    <location>
        <begin position="340"/>
        <end position="574"/>
    </location>
</feature>
<feature type="chain" id="PRO_5030646393" description="Xaa-Pro dipeptidyl-peptidase C-terminal domain-containing protein" evidence="3">
    <location>
        <begin position="20"/>
        <end position="581"/>
    </location>
</feature>
<evidence type="ECO:0000313" key="5">
    <source>
        <dbReference type="EMBL" id="MBB3957344.1"/>
    </source>
</evidence>
<dbReference type="RefSeq" id="WP_183628570.1">
    <property type="nucleotide sequence ID" value="NZ_JACIDX010000022.1"/>
</dbReference>
<organism evidence="5 6">
    <name type="scientific">Novosphingobium sediminicola</name>
    <dbReference type="NCBI Taxonomy" id="563162"/>
    <lineage>
        <taxon>Bacteria</taxon>
        <taxon>Pseudomonadati</taxon>
        <taxon>Pseudomonadota</taxon>
        <taxon>Alphaproteobacteria</taxon>
        <taxon>Sphingomonadales</taxon>
        <taxon>Sphingomonadaceae</taxon>
        <taxon>Novosphingobium</taxon>
    </lineage>
</organism>
<dbReference type="GO" id="GO:0008239">
    <property type="term" value="F:dipeptidyl-peptidase activity"/>
    <property type="evidence" value="ECO:0007669"/>
    <property type="project" value="InterPro"/>
</dbReference>
<dbReference type="Pfam" id="PF02129">
    <property type="entry name" value="Peptidase_S15"/>
    <property type="match status" value="1"/>
</dbReference>
<gene>
    <name evidence="5" type="ORF">GGR38_004318</name>
</gene>
<name>A0A7W6CIY5_9SPHN</name>
<evidence type="ECO:0000256" key="2">
    <source>
        <dbReference type="SAM" id="MobiDB-lite"/>
    </source>
</evidence>
<dbReference type="AlphaFoldDB" id="A0A7W6CIY5"/>
<dbReference type="Gene3D" id="2.60.120.260">
    <property type="entry name" value="Galactose-binding domain-like"/>
    <property type="match status" value="1"/>
</dbReference>
<dbReference type="InterPro" id="IPR005674">
    <property type="entry name" value="CocE/Ser_esterase"/>
</dbReference>
<keyword evidence="1" id="KW-0378">Hydrolase</keyword>
<dbReference type="SMART" id="SM00939">
    <property type="entry name" value="PepX_C"/>
    <property type="match status" value="1"/>
</dbReference>
<reference evidence="5 6" key="1">
    <citation type="submission" date="2020-08" db="EMBL/GenBank/DDBJ databases">
        <title>Genomic Encyclopedia of Type Strains, Phase IV (KMG-IV): sequencing the most valuable type-strain genomes for metagenomic binning, comparative biology and taxonomic classification.</title>
        <authorList>
            <person name="Goeker M."/>
        </authorList>
    </citation>
    <scope>NUCLEOTIDE SEQUENCE [LARGE SCALE GENOMIC DNA]</scope>
    <source>
        <strain evidence="5 6">DSM 27057</strain>
    </source>
</reference>
<proteinExistence type="predicted"/>
<keyword evidence="3" id="KW-0732">Signal</keyword>
<keyword evidence="6" id="KW-1185">Reference proteome</keyword>
<feature type="compositionally biased region" description="Basic and acidic residues" evidence="2">
    <location>
        <begin position="215"/>
        <end position="224"/>
    </location>
</feature>
<evidence type="ECO:0000259" key="4">
    <source>
        <dbReference type="SMART" id="SM00939"/>
    </source>
</evidence>